<accession>A0A6P8IB77</accession>
<gene>
    <name evidence="3" type="primary">LOC116298358</name>
</gene>
<evidence type="ECO:0000256" key="1">
    <source>
        <dbReference type="SAM" id="MobiDB-lite"/>
    </source>
</evidence>
<evidence type="ECO:0000313" key="2">
    <source>
        <dbReference type="Proteomes" id="UP000515163"/>
    </source>
</evidence>
<dbReference type="GeneID" id="116298358"/>
<sequence length="300" mass="35427">MPRRPRIPSASSSSMESSFDFRKQIEFDATKSLIRSRSDCFLDSKRKQDKERAIRRREESTPWDVKPPDFRLQLYQPKPKTRNARESMIPDYDEDVWRREQRERTREKIKFERVPLPKILQKEGPAEKPFLTKFRIPDPYADKIMFVKDGKFHPGPYRNPDLPVFRADTFTKLAKKYGIPDFDSSYPHDPQGLIAKSNGLRVLCEAYKDSEIMKTDGYRKQLLTYKPQEPDWDVTLILPTGAYKKGRSAHSALMKRIEQQLPWCPDKDKLEPIRRPDIFDYKTVDWIAVTSHSRDESTRI</sequence>
<dbReference type="KEGG" id="aten:116298358"/>
<protein>
    <submittedName>
        <fullName evidence="3">Uncharacterized protein LOC116298358</fullName>
    </submittedName>
</protein>
<dbReference type="RefSeq" id="XP_031562637.1">
    <property type="nucleotide sequence ID" value="XM_031706777.1"/>
</dbReference>
<dbReference type="AlphaFoldDB" id="A0A6P8IB77"/>
<dbReference type="OrthoDB" id="5947521at2759"/>
<name>A0A6P8IB77_ACTTE</name>
<keyword evidence="2" id="KW-1185">Reference proteome</keyword>
<dbReference type="InParanoid" id="A0A6P8IB77"/>
<organism evidence="2 3">
    <name type="scientific">Actinia tenebrosa</name>
    <name type="common">Australian red waratah sea anemone</name>
    <dbReference type="NCBI Taxonomy" id="6105"/>
    <lineage>
        <taxon>Eukaryota</taxon>
        <taxon>Metazoa</taxon>
        <taxon>Cnidaria</taxon>
        <taxon>Anthozoa</taxon>
        <taxon>Hexacorallia</taxon>
        <taxon>Actiniaria</taxon>
        <taxon>Actiniidae</taxon>
        <taxon>Actinia</taxon>
    </lineage>
</organism>
<feature type="compositionally biased region" description="Basic and acidic residues" evidence="1">
    <location>
        <begin position="38"/>
        <end position="60"/>
    </location>
</feature>
<reference evidence="3" key="1">
    <citation type="submission" date="2025-08" db="UniProtKB">
        <authorList>
            <consortium name="RefSeq"/>
        </authorList>
    </citation>
    <scope>IDENTIFICATION</scope>
    <source>
        <tissue evidence="3">Tentacle</tissue>
    </source>
</reference>
<evidence type="ECO:0000313" key="3">
    <source>
        <dbReference type="RefSeq" id="XP_031562637.1"/>
    </source>
</evidence>
<feature type="region of interest" description="Disordered" evidence="1">
    <location>
        <begin position="38"/>
        <end position="62"/>
    </location>
</feature>
<proteinExistence type="predicted"/>
<dbReference type="Proteomes" id="UP000515163">
    <property type="component" value="Unplaced"/>
</dbReference>